<dbReference type="Proteomes" id="UP001165667">
    <property type="component" value="Unassembled WGS sequence"/>
</dbReference>
<organism evidence="2 3">
    <name type="scientific">Lichenifustis flavocetrariae</name>
    <dbReference type="NCBI Taxonomy" id="2949735"/>
    <lineage>
        <taxon>Bacteria</taxon>
        <taxon>Pseudomonadati</taxon>
        <taxon>Pseudomonadota</taxon>
        <taxon>Alphaproteobacteria</taxon>
        <taxon>Hyphomicrobiales</taxon>
        <taxon>Lichenihabitantaceae</taxon>
        <taxon>Lichenifustis</taxon>
    </lineage>
</organism>
<accession>A0AA41Z2X3</accession>
<comment type="caution">
    <text evidence="2">The sequence shown here is derived from an EMBL/GenBank/DDBJ whole genome shotgun (WGS) entry which is preliminary data.</text>
</comment>
<evidence type="ECO:0000313" key="3">
    <source>
        <dbReference type="Proteomes" id="UP001165667"/>
    </source>
</evidence>
<dbReference type="AlphaFoldDB" id="A0AA41Z2X3"/>
<protein>
    <submittedName>
        <fullName evidence="2">Acyl carrier protein</fullName>
    </submittedName>
</protein>
<proteinExistence type="predicted"/>
<feature type="domain" description="Carrier" evidence="1">
    <location>
        <begin position="1"/>
        <end position="78"/>
    </location>
</feature>
<dbReference type="InterPro" id="IPR009081">
    <property type="entry name" value="PP-bd_ACP"/>
</dbReference>
<dbReference type="EMBL" id="JAMOIM010000010">
    <property type="protein sequence ID" value="MCW6509533.1"/>
    <property type="molecule type" value="Genomic_DNA"/>
</dbReference>
<gene>
    <name evidence="2" type="ORF">M8523_16045</name>
</gene>
<reference evidence="2" key="1">
    <citation type="submission" date="2022-05" db="EMBL/GenBank/DDBJ databases">
        <authorList>
            <person name="Pankratov T."/>
        </authorList>
    </citation>
    <scope>NUCLEOTIDE SEQUENCE</scope>
    <source>
        <strain evidence="2">BP6-180914</strain>
    </source>
</reference>
<evidence type="ECO:0000259" key="1">
    <source>
        <dbReference type="PROSITE" id="PS50075"/>
    </source>
</evidence>
<dbReference type="RefSeq" id="WP_282585905.1">
    <property type="nucleotide sequence ID" value="NZ_JAMOIM010000010.1"/>
</dbReference>
<dbReference type="SUPFAM" id="SSF47336">
    <property type="entry name" value="ACP-like"/>
    <property type="match status" value="1"/>
</dbReference>
<keyword evidence="3" id="KW-1185">Reference proteome</keyword>
<sequence length="80" mass="8994">MADATLEGKIADILALVLQRPVVPADAISRDHEPRWDSLKHIEIIFALEDALNVRFDEDDIAEIKNFDDIVRLAEAKRAA</sequence>
<dbReference type="PROSITE" id="PS50075">
    <property type="entry name" value="CARRIER"/>
    <property type="match status" value="1"/>
</dbReference>
<evidence type="ECO:0000313" key="2">
    <source>
        <dbReference type="EMBL" id="MCW6509533.1"/>
    </source>
</evidence>
<name>A0AA41Z2X3_9HYPH</name>
<dbReference type="InterPro" id="IPR036736">
    <property type="entry name" value="ACP-like_sf"/>
</dbReference>
<dbReference type="Gene3D" id="1.10.1200.10">
    <property type="entry name" value="ACP-like"/>
    <property type="match status" value="1"/>
</dbReference>